<dbReference type="EMBL" id="JAPQKO010000002">
    <property type="protein sequence ID" value="KAJ5180322.1"/>
    <property type="molecule type" value="Genomic_DNA"/>
</dbReference>
<evidence type="ECO:0000313" key="2">
    <source>
        <dbReference type="EMBL" id="KAJ5180322.1"/>
    </source>
</evidence>
<reference evidence="2" key="1">
    <citation type="submission" date="2022-11" db="EMBL/GenBank/DDBJ databases">
        <authorList>
            <person name="Petersen C."/>
        </authorList>
    </citation>
    <scope>NUCLEOTIDE SEQUENCE</scope>
    <source>
        <strain evidence="2">IBT 21917</strain>
    </source>
</reference>
<dbReference type="AlphaFoldDB" id="A0A9W9LXI7"/>
<accession>A0A9W9LXI7</accession>
<proteinExistence type="predicted"/>
<sequence length="249" mass="29443">MNLLYAPMMIFGGWIVIQAGYYTCLLCNEQFALEWEVRQHCHEADGHWWCGLCSQLFDSRMALGHHTADSPSHHVCDFCPYPTWFFDEEDLGYHWDLAHFLCRECDVDCESQELLNDHNLRYHCGCHICYRPFENIQAREGHLRSHEPHNYLCGRCSRSFFRFSHYLAHVEASCGSQDHIIELLQGAYNGGSVLSHPNRRKRFHCPSCFREFRRLSNVYAHAEDSEECRHQMTYGNYLYELIIYLQGRM</sequence>
<comment type="caution">
    <text evidence="2">The sequence shown here is derived from an EMBL/GenBank/DDBJ whole genome shotgun (WGS) entry which is preliminary data.</text>
</comment>
<dbReference type="InterPro" id="IPR013087">
    <property type="entry name" value="Znf_C2H2_type"/>
</dbReference>
<name>A0A9W9LXI7_9EURO</name>
<dbReference type="OrthoDB" id="6105938at2759"/>
<gene>
    <name evidence="2" type="ORF">N7492_003532</name>
</gene>
<reference evidence="2" key="2">
    <citation type="journal article" date="2023" name="IMA Fungus">
        <title>Comparative genomic study of the Penicillium genus elucidates a diverse pangenome and 15 lateral gene transfer events.</title>
        <authorList>
            <person name="Petersen C."/>
            <person name="Sorensen T."/>
            <person name="Nielsen M.R."/>
            <person name="Sondergaard T.E."/>
            <person name="Sorensen J.L."/>
            <person name="Fitzpatrick D.A."/>
            <person name="Frisvad J.C."/>
            <person name="Nielsen K.L."/>
        </authorList>
    </citation>
    <scope>NUCLEOTIDE SEQUENCE</scope>
    <source>
        <strain evidence="2">IBT 21917</strain>
    </source>
</reference>
<feature type="domain" description="C2H2-type" evidence="1">
    <location>
        <begin position="124"/>
        <end position="146"/>
    </location>
</feature>
<dbReference type="PROSITE" id="PS00028">
    <property type="entry name" value="ZINC_FINGER_C2H2_1"/>
    <property type="match status" value="1"/>
</dbReference>
<keyword evidence="3" id="KW-1185">Reference proteome</keyword>
<protein>
    <recommendedName>
        <fullName evidence="1">C2H2-type domain-containing protein</fullName>
    </recommendedName>
</protein>
<evidence type="ECO:0000313" key="3">
    <source>
        <dbReference type="Proteomes" id="UP001146351"/>
    </source>
</evidence>
<dbReference type="Proteomes" id="UP001146351">
    <property type="component" value="Unassembled WGS sequence"/>
</dbReference>
<evidence type="ECO:0000259" key="1">
    <source>
        <dbReference type="PROSITE" id="PS00028"/>
    </source>
</evidence>
<organism evidence="2 3">
    <name type="scientific">Penicillium capsulatum</name>
    <dbReference type="NCBI Taxonomy" id="69766"/>
    <lineage>
        <taxon>Eukaryota</taxon>
        <taxon>Fungi</taxon>
        <taxon>Dikarya</taxon>
        <taxon>Ascomycota</taxon>
        <taxon>Pezizomycotina</taxon>
        <taxon>Eurotiomycetes</taxon>
        <taxon>Eurotiomycetidae</taxon>
        <taxon>Eurotiales</taxon>
        <taxon>Aspergillaceae</taxon>
        <taxon>Penicillium</taxon>
    </lineage>
</organism>
<dbReference type="SMART" id="SM00355">
    <property type="entry name" value="ZnF_C2H2"/>
    <property type="match status" value="6"/>
</dbReference>